<accession>A0ABP5Z4N1</accession>
<evidence type="ECO:0000313" key="1">
    <source>
        <dbReference type="EMBL" id="GAA2489497.1"/>
    </source>
</evidence>
<reference evidence="2" key="1">
    <citation type="journal article" date="2019" name="Int. J. Syst. Evol. Microbiol.">
        <title>The Global Catalogue of Microorganisms (GCM) 10K type strain sequencing project: providing services to taxonomists for standard genome sequencing and annotation.</title>
        <authorList>
            <consortium name="The Broad Institute Genomics Platform"/>
            <consortium name="The Broad Institute Genome Sequencing Center for Infectious Disease"/>
            <person name="Wu L."/>
            <person name="Ma J."/>
        </authorList>
    </citation>
    <scope>NUCLEOTIDE SEQUENCE [LARGE SCALE GENOMIC DNA]</scope>
    <source>
        <strain evidence="2">JCM 4395</strain>
    </source>
</reference>
<keyword evidence="2" id="KW-1185">Reference proteome</keyword>
<organism evidence="1 2">
    <name type="scientific">Streptomyces longisporus</name>
    <dbReference type="NCBI Taxonomy" id="1948"/>
    <lineage>
        <taxon>Bacteria</taxon>
        <taxon>Bacillati</taxon>
        <taxon>Actinomycetota</taxon>
        <taxon>Actinomycetes</taxon>
        <taxon>Kitasatosporales</taxon>
        <taxon>Streptomycetaceae</taxon>
        <taxon>Streptomyces</taxon>
    </lineage>
</organism>
<sequence>MTTGISSTALRRLATGQLPVRDLRGRSSDVGETVFGKIVLSLRDRLTFDAGPAYLFTSRLPPTVHPAPR</sequence>
<dbReference type="EMBL" id="BAAASG010000007">
    <property type="protein sequence ID" value="GAA2489497.1"/>
    <property type="molecule type" value="Genomic_DNA"/>
</dbReference>
<name>A0ABP5Z4N1_STRLO</name>
<gene>
    <name evidence="1" type="ORF">GCM10010276_30510</name>
</gene>
<dbReference type="Proteomes" id="UP001501777">
    <property type="component" value="Unassembled WGS sequence"/>
</dbReference>
<proteinExistence type="predicted"/>
<evidence type="ECO:0000313" key="2">
    <source>
        <dbReference type="Proteomes" id="UP001501777"/>
    </source>
</evidence>
<comment type="caution">
    <text evidence="1">The sequence shown here is derived from an EMBL/GenBank/DDBJ whole genome shotgun (WGS) entry which is preliminary data.</text>
</comment>
<protein>
    <submittedName>
        <fullName evidence="1">Uncharacterized protein</fullName>
    </submittedName>
</protein>